<dbReference type="InterPro" id="IPR001763">
    <property type="entry name" value="Rhodanese-like_dom"/>
</dbReference>
<evidence type="ECO:0000259" key="2">
    <source>
        <dbReference type="PROSITE" id="PS50206"/>
    </source>
</evidence>
<name>Q2S6T5_HAHCH</name>
<evidence type="ECO:0000313" key="3">
    <source>
        <dbReference type="EMBL" id="ABC33639.1"/>
    </source>
</evidence>
<dbReference type="Pfam" id="PF00027">
    <property type="entry name" value="cNMP_binding"/>
    <property type="match status" value="1"/>
</dbReference>
<dbReference type="GO" id="GO:0005952">
    <property type="term" value="C:cAMP-dependent protein kinase complex"/>
    <property type="evidence" value="ECO:0007669"/>
    <property type="project" value="InterPro"/>
</dbReference>
<dbReference type="PANTHER" id="PTHR11635">
    <property type="entry name" value="CAMP-DEPENDENT PROTEIN KINASE REGULATORY CHAIN"/>
    <property type="match status" value="1"/>
</dbReference>
<dbReference type="InterPro" id="IPR014710">
    <property type="entry name" value="RmlC-like_jellyroll"/>
</dbReference>
<dbReference type="KEGG" id="hch:HCH_07024"/>
<dbReference type="PANTHER" id="PTHR11635:SF152">
    <property type="entry name" value="CAMP-DEPENDENT PROTEIN KINASE TYPE I REGULATORY SUBUNIT-RELATED"/>
    <property type="match status" value="1"/>
</dbReference>
<dbReference type="HOGENOM" id="CLU_050367_0_0_6"/>
<dbReference type="AlphaFoldDB" id="Q2S6T5"/>
<feature type="domain" description="Rhodanese" evidence="2">
    <location>
        <begin position="286"/>
        <end position="360"/>
    </location>
</feature>
<protein>
    <submittedName>
        <fullName evidence="3">cAMP-binding protein-catabolite gene activator and regulatory subunit of cAMP-dependent protein kinase</fullName>
    </submittedName>
</protein>
<evidence type="ECO:0000313" key="4">
    <source>
        <dbReference type="Proteomes" id="UP000000238"/>
    </source>
</evidence>
<dbReference type="PROSITE" id="PS00888">
    <property type="entry name" value="CNMP_BINDING_1"/>
    <property type="match status" value="1"/>
</dbReference>
<dbReference type="Proteomes" id="UP000000238">
    <property type="component" value="Chromosome"/>
</dbReference>
<dbReference type="InterPro" id="IPR036873">
    <property type="entry name" value="Rhodanese-like_dom_sf"/>
</dbReference>
<feature type="domain" description="Cyclic nucleotide-binding" evidence="1">
    <location>
        <begin position="167"/>
        <end position="267"/>
    </location>
</feature>
<dbReference type="SUPFAM" id="SSF51206">
    <property type="entry name" value="cAMP-binding domain-like"/>
    <property type="match status" value="2"/>
</dbReference>
<dbReference type="OrthoDB" id="9814704at2"/>
<dbReference type="PRINTS" id="PR00103">
    <property type="entry name" value="CAMPKINASE"/>
</dbReference>
<evidence type="ECO:0000259" key="1">
    <source>
        <dbReference type="PROSITE" id="PS50042"/>
    </source>
</evidence>
<dbReference type="CDD" id="cd00038">
    <property type="entry name" value="CAP_ED"/>
    <property type="match status" value="1"/>
</dbReference>
<sequence length="360" mass="40280">MSLHASLNITDQLMSRYSPLSQLSRKYLNQVIKRSKVMTFGGGEVVFDKSAKRTDTYYLLKGALKIKKNILSSTTIDSTDPDCLFPLNGKMPEGVTVTAQEPGHMLAVDGVFLDRALAWTEAEAKQDQEDEAAREQLQEEAEVVEEISGDFDEAYFDWMASLLEFPLFFNLPPANVEKVFARFERIEVKKGQVIIEEGDEGDYFYLLIDGSARVVIGGDESKPIRVSKGSYFGEEALVSDTVRSATIIMSEDGVLARLDKKSFQSLLHDPLVNYVSLAEFRKRAAEDSKSTLLDIRSTAEFEHSPLPKCLHVPLADLRDKISGLDKSAIYYLSQEGGRRNDVAAHILYQNGIQAFVIRDE</sequence>
<accession>Q2S6T5</accession>
<proteinExistence type="predicted"/>
<dbReference type="EMBL" id="CP000155">
    <property type="protein sequence ID" value="ABC33639.1"/>
    <property type="molecule type" value="Genomic_DNA"/>
</dbReference>
<dbReference type="GO" id="GO:0005829">
    <property type="term" value="C:cytosol"/>
    <property type="evidence" value="ECO:0007669"/>
    <property type="project" value="TreeGrafter"/>
</dbReference>
<dbReference type="PROSITE" id="PS50206">
    <property type="entry name" value="RHODANESE_3"/>
    <property type="match status" value="1"/>
</dbReference>
<organism evidence="3 4">
    <name type="scientific">Hahella chejuensis (strain KCTC 2396)</name>
    <dbReference type="NCBI Taxonomy" id="349521"/>
    <lineage>
        <taxon>Bacteria</taxon>
        <taxon>Pseudomonadati</taxon>
        <taxon>Pseudomonadota</taxon>
        <taxon>Gammaproteobacteria</taxon>
        <taxon>Oceanospirillales</taxon>
        <taxon>Hahellaceae</taxon>
        <taxon>Hahella</taxon>
    </lineage>
</organism>
<dbReference type="RefSeq" id="WP_011400689.1">
    <property type="nucleotide sequence ID" value="NC_007645.1"/>
</dbReference>
<dbReference type="PROSITE" id="PS50042">
    <property type="entry name" value="CNMP_BINDING_3"/>
    <property type="match status" value="2"/>
</dbReference>
<dbReference type="eggNOG" id="COG0664">
    <property type="taxonomic scope" value="Bacteria"/>
</dbReference>
<dbReference type="SUPFAM" id="SSF52821">
    <property type="entry name" value="Rhodanese/Cell cycle control phosphatase"/>
    <property type="match status" value="1"/>
</dbReference>
<keyword evidence="3" id="KW-0418">Kinase</keyword>
<dbReference type="Gene3D" id="3.40.250.10">
    <property type="entry name" value="Rhodanese-like domain"/>
    <property type="match status" value="1"/>
</dbReference>
<dbReference type="InterPro" id="IPR018488">
    <property type="entry name" value="cNMP-bd_CS"/>
</dbReference>
<dbReference type="InterPro" id="IPR018490">
    <property type="entry name" value="cNMP-bd_dom_sf"/>
</dbReference>
<keyword evidence="4" id="KW-1185">Reference proteome</keyword>
<dbReference type="InterPro" id="IPR050503">
    <property type="entry name" value="cAMP-dep_PK_reg_su-like"/>
</dbReference>
<dbReference type="eggNOG" id="COG0607">
    <property type="taxonomic scope" value="Bacteria"/>
</dbReference>
<feature type="domain" description="Cyclic nucleotide-binding" evidence="1">
    <location>
        <begin position="19"/>
        <end position="134"/>
    </location>
</feature>
<dbReference type="GO" id="GO:0016301">
    <property type="term" value="F:kinase activity"/>
    <property type="evidence" value="ECO:0007669"/>
    <property type="project" value="UniProtKB-KW"/>
</dbReference>
<dbReference type="InterPro" id="IPR000595">
    <property type="entry name" value="cNMP-bd_dom"/>
</dbReference>
<dbReference type="STRING" id="349521.HCH_07024"/>
<dbReference type="Gene3D" id="2.60.120.10">
    <property type="entry name" value="Jelly Rolls"/>
    <property type="match status" value="2"/>
</dbReference>
<reference evidence="3 4" key="1">
    <citation type="journal article" date="2005" name="Nucleic Acids Res.">
        <title>Genomic blueprint of Hahella chejuensis, a marine microbe producing an algicidal agent.</title>
        <authorList>
            <person name="Jeong H."/>
            <person name="Yim J.H."/>
            <person name="Lee C."/>
            <person name="Choi S.-H."/>
            <person name="Park Y.K."/>
            <person name="Yoon S.H."/>
            <person name="Hur C.-G."/>
            <person name="Kang H.-Y."/>
            <person name="Kim D."/>
            <person name="Lee H.H."/>
            <person name="Park K.H."/>
            <person name="Park S.-H."/>
            <person name="Park H.-S."/>
            <person name="Lee H.K."/>
            <person name="Oh T.K."/>
            <person name="Kim J.F."/>
        </authorList>
    </citation>
    <scope>NUCLEOTIDE SEQUENCE [LARGE SCALE GENOMIC DNA]</scope>
    <source>
        <strain evidence="3 4">KCTC 2396</strain>
    </source>
</reference>
<gene>
    <name evidence="3" type="ordered locus">HCH_07024</name>
</gene>
<keyword evidence="3" id="KW-0808">Transferase</keyword>
<dbReference type="Pfam" id="PF00581">
    <property type="entry name" value="Rhodanese"/>
    <property type="match status" value="1"/>
</dbReference>
<dbReference type="SMART" id="SM00100">
    <property type="entry name" value="cNMP"/>
    <property type="match status" value="1"/>
</dbReference>